<dbReference type="InterPro" id="IPR002504">
    <property type="entry name" value="NADK"/>
</dbReference>
<feature type="binding site" evidence="6">
    <location>
        <begin position="114"/>
        <end position="115"/>
    </location>
    <ligand>
        <name>NAD(+)</name>
        <dbReference type="ChEBI" id="CHEBI:57540"/>
    </ligand>
</feature>
<comment type="similarity">
    <text evidence="6">Belongs to the NAD kinase family.</text>
</comment>
<feature type="binding site" evidence="6">
    <location>
        <begin position="44"/>
        <end position="45"/>
    </location>
    <ligand>
        <name>NAD(+)</name>
        <dbReference type="ChEBI" id="CHEBI:57540"/>
    </ligand>
</feature>
<accession>A0A0H2M9S7</accession>
<feature type="binding site" evidence="6">
    <location>
        <position position="144"/>
    </location>
    <ligand>
        <name>NAD(+)</name>
        <dbReference type="ChEBI" id="CHEBI:57540"/>
    </ligand>
</feature>
<feature type="active site" description="Proton acceptor" evidence="6">
    <location>
        <position position="44"/>
    </location>
</feature>
<dbReference type="Proteomes" id="UP000035444">
    <property type="component" value="Unassembled WGS sequence"/>
</dbReference>
<keyword evidence="4 6" id="KW-0520">NAD</keyword>
<dbReference type="NCBIfam" id="NF003406">
    <property type="entry name" value="PRK04761.1"/>
    <property type="match status" value="1"/>
</dbReference>
<dbReference type="OrthoDB" id="9774737at2"/>
<dbReference type="EMBL" id="LAQL01000017">
    <property type="protein sequence ID" value="KLN59299.1"/>
    <property type="molecule type" value="Genomic_DNA"/>
</dbReference>
<dbReference type="AlphaFoldDB" id="A0A0H2M9S7"/>
<dbReference type="GO" id="GO:0051287">
    <property type="term" value="F:NAD binding"/>
    <property type="evidence" value="ECO:0007669"/>
    <property type="project" value="UniProtKB-ARBA"/>
</dbReference>
<protein>
    <recommendedName>
        <fullName evidence="6">NAD kinase</fullName>
        <ecNumber evidence="6">2.7.1.23</ecNumber>
    </recommendedName>
    <alternativeName>
        <fullName evidence="6">ATP-dependent NAD kinase</fullName>
    </alternativeName>
</protein>
<reference evidence="7 8" key="1">
    <citation type="submission" date="2015-03" db="EMBL/GenBank/DDBJ databases">
        <title>Genome Sequence of Kiloniella spongiae MEBiC09566, isolated from a marine sponge.</title>
        <authorList>
            <person name="Shao Z."/>
            <person name="Wang L."/>
            <person name="Li X."/>
        </authorList>
    </citation>
    <scope>NUCLEOTIDE SEQUENCE [LARGE SCALE GENOMIC DNA]</scope>
    <source>
        <strain evidence="7 8">MEBiC09566</strain>
    </source>
</reference>
<evidence type="ECO:0000256" key="6">
    <source>
        <dbReference type="HAMAP-Rule" id="MF_00361"/>
    </source>
</evidence>
<dbReference type="GO" id="GO:0005524">
    <property type="term" value="F:ATP binding"/>
    <property type="evidence" value="ECO:0007669"/>
    <property type="project" value="UniProtKB-KW"/>
</dbReference>
<keyword evidence="8" id="KW-1185">Reference proteome</keyword>
<sequence>MSRKRVAFVASETERATNALECLENKYKAVSPDEADVIVALGGDGFMLETLHQFIGLDVPIYGMNRGTIGFLLNEYNEDQLDIRIEKAVKITLHPLRMSVETVSGQKFEALAINEVSLHRDSRQAASVGIDIDGIERMQELVCDGVILSTPAGSTAYNLSAHGPIVPIGASLLAMTPISAFRPRRWRGALLPATAEVTFRTLDTEKRPISATADFTEIKHVKRVSVRQDNSVDMNLLFDEEHNLEERIIREQFLP</sequence>
<dbReference type="EC" id="2.7.1.23" evidence="6"/>
<dbReference type="Pfam" id="PF01513">
    <property type="entry name" value="NAD_kinase"/>
    <property type="match status" value="1"/>
</dbReference>
<keyword evidence="2 6" id="KW-0418">Kinase</keyword>
<comment type="caution">
    <text evidence="6">Lacks conserved residue(s) required for the propagation of feature annotation.</text>
</comment>
<evidence type="ECO:0000256" key="5">
    <source>
        <dbReference type="ARBA" id="ARBA00047925"/>
    </source>
</evidence>
<dbReference type="PANTHER" id="PTHR20275">
    <property type="entry name" value="NAD KINASE"/>
    <property type="match status" value="1"/>
</dbReference>
<dbReference type="InterPro" id="IPR017437">
    <property type="entry name" value="ATP-NAD_kinase_PpnK-typ_C"/>
</dbReference>
<dbReference type="InterPro" id="IPR017438">
    <property type="entry name" value="ATP-NAD_kinase_N"/>
</dbReference>
<dbReference type="Pfam" id="PF20143">
    <property type="entry name" value="NAD_kinase_C"/>
    <property type="match status" value="1"/>
</dbReference>
<comment type="cofactor">
    <cofactor evidence="6">
        <name>a divalent metal cation</name>
        <dbReference type="ChEBI" id="CHEBI:60240"/>
    </cofactor>
</comment>
<comment type="caution">
    <text evidence="7">The sequence shown here is derived from an EMBL/GenBank/DDBJ whole genome shotgun (WGS) entry which is preliminary data.</text>
</comment>
<evidence type="ECO:0000313" key="8">
    <source>
        <dbReference type="Proteomes" id="UP000035444"/>
    </source>
</evidence>
<dbReference type="STRING" id="1489064.WH96_18470"/>
<gene>
    <name evidence="6" type="primary">nadK</name>
    <name evidence="7" type="ORF">WH96_18470</name>
</gene>
<name>A0A0H2M9S7_9PROT</name>
<keyword evidence="3 6" id="KW-0521">NADP</keyword>
<dbReference type="GO" id="GO:0003951">
    <property type="term" value="F:NAD+ kinase activity"/>
    <property type="evidence" value="ECO:0007669"/>
    <property type="project" value="UniProtKB-UniRule"/>
</dbReference>
<dbReference type="GO" id="GO:0046872">
    <property type="term" value="F:metal ion binding"/>
    <property type="evidence" value="ECO:0007669"/>
    <property type="project" value="UniProtKB-UniRule"/>
</dbReference>
<dbReference type="Gene3D" id="3.40.50.10330">
    <property type="entry name" value="Probable inorganic polyphosphate/atp-NAD kinase, domain 1"/>
    <property type="match status" value="1"/>
</dbReference>
<dbReference type="Gene3D" id="2.60.200.30">
    <property type="entry name" value="Probable inorganic polyphosphate/atp-NAD kinase, domain 2"/>
    <property type="match status" value="1"/>
</dbReference>
<organism evidence="7 8">
    <name type="scientific">Kiloniella spongiae</name>
    <dbReference type="NCBI Taxonomy" id="1489064"/>
    <lineage>
        <taxon>Bacteria</taxon>
        <taxon>Pseudomonadati</taxon>
        <taxon>Pseudomonadota</taxon>
        <taxon>Alphaproteobacteria</taxon>
        <taxon>Rhodospirillales</taxon>
        <taxon>Kiloniellaceae</taxon>
        <taxon>Kiloniella</taxon>
    </lineage>
</organism>
<dbReference type="RefSeq" id="WP_047765711.1">
    <property type="nucleotide sequence ID" value="NZ_LAQL01000017.1"/>
</dbReference>
<keyword evidence="6" id="KW-0547">Nucleotide-binding</keyword>
<evidence type="ECO:0000256" key="2">
    <source>
        <dbReference type="ARBA" id="ARBA00022777"/>
    </source>
</evidence>
<evidence type="ECO:0000256" key="4">
    <source>
        <dbReference type="ARBA" id="ARBA00023027"/>
    </source>
</evidence>
<feature type="binding site" evidence="6">
    <location>
        <position position="152"/>
    </location>
    <ligand>
        <name>NAD(+)</name>
        <dbReference type="ChEBI" id="CHEBI:57540"/>
    </ligand>
</feature>
<evidence type="ECO:0000313" key="7">
    <source>
        <dbReference type="EMBL" id="KLN59299.1"/>
    </source>
</evidence>
<dbReference type="PANTHER" id="PTHR20275:SF0">
    <property type="entry name" value="NAD KINASE"/>
    <property type="match status" value="1"/>
</dbReference>
<dbReference type="SUPFAM" id="SSF111331">
    <property type="entry name" value="NAD kinase/diacylglycerol kinase-like"/>
    <property type="match status" value="1"/>
</dbReference>
<feature type="binding site" evidence="6">
    <location>
        <begin position="155"/>
        <end position="160"/>
    </location>
    <ligand>
        <name>NAD(+)</name>
        <dbReference type="ChEBI" id="CHEBI:57540"/>
    </ligand>
</feature>
<dbReference type="GO" id="GO:0006741">
    <property type="term" value="P:NADP+ biosynthetic process"/>
    <property type="evidence" value="ECO:0007669"/>
    <property type="project" value="UniProtKB-UniRule"/>
</dbReference>
<comment type="function">
    <text evidence="6">Involved in the regulation of the intracellular balance of NAD and NADP, and is a key enzyme in the biosynthesis of NADP. Catalyzes specifically the phosphorylation on 2'-hydroxyl of the adenosine moiety of NAD to yield NADP.</text>
</comment>
<proteinExistence type="inferred from homology"/>
<comment type="subcellular location">
    <subcellularLocation>
        <location evidence="6">Cytoplasm</location>
    </subcellularLocation>
</comment>
<dbReference type="PATRIC" id="fig|1489064.4.peg.697"/>
<evidence type="ECO:0000256" key="1">
    <source>
        <dbReference type="ARBA" id="ARBA00022679"/>
    </source>
</evidence>
<dbReference type="GO" id="GO:0019674">
    <property type="term" value="P:NAD+ metabolic process"/>
    <property type="evidence" value="ECO:0007669"/>
    <property type="project" value="InterPro"/>
</dbReference>
<dbReference type="GO" id="GO:0005737">
    <property type="term" value="C:cytoplasm"/>
    <property type="evidence" value="ECO:0007669"/>
    <property type="project" value="UniProtKB-SubCell"/>
</dbReference>
<evidence type="ECO:0000256" key="3">
    <source>
        <dbReference type="ARBA" id="ARBA00022857"/>
    </source>
</evidence>
<keyword evidence="1 6" id="KW-0808">Transferase</keyword>
<dbReference type="InterPro" id="IPR016064">
    <property type="entry name" value="NAD/diacylglycerol_kinase_sf"/>
</dbReference>
<keyword evidence="6" id="KW-0963">Cytoplasm</keyword>
<dbReference type="HAMAP" id="MF_00361">
    <property type="entry name" value="NAD_kinase"/>
    <property type="match status" value="1"/>
</dbReference>
<keyword evidence="6" id="KW-0067">ATP-binding</keyword>
<comment type="catalytic activity">
    <reaction evidence="5 6">
        <text>NAD(+) + ATP = ADP + NADP(+) + H(+)</text>
        <dbReference type="Rhea" id="RHEA:18629"/>
        <dbReference type="ChEBI" id="CHEBI:15378"/>
        <dbReference type="ChEBI" id="CHEBI:30616"/>
        <dbReference type="ChEBI" id="CHEBI:57540"/>
        <dbReference type="ChEBI" id="CHEBI:58349"/>
        <dbReference type="ChEBI" id="CHEBI:456216"/>
        <dbReference type="EC" id="2.7.1.23"/>
    </reaction>
</comment>